<dbReference type="Proteomes" id="UP001050691">
    <property type="component" value="Unassembled WGS sequence"/>
</dbReference>
<dbReference type="AlphaFoldDB" id="A0AAV5AGX5"/>
<gene>
    <name evidence="1" type="ORF">Clacol_005974</name>
</gene>
<proteinExistence type="predicted"/>
<name>A0AAV5AGX5_9AGAM</name>
<comment type="caution">
    <text evidence="1">The sequence shown here is derived from an EMBL/GenBank/DDBJ whole genome shotgun (WGS) entry which is preliminary data.</text>
</comment>
<accession>A0AAV5AGX5</accession>
<protein>
    <submittedName>
        <fullName evidence="1">Uncharacterized protein</fullName>
    </submittedName>
</protein>
<dbReference type="EMBL" id="BPWL01000007">
    <property type="protein sequence ID" value="GJJ11736.1"/>
    <property type="molecule type" value="Genomic_DNA"/>
</dbReference>
<evidence type="ECO:0000313" key="2">
    <source>
        <dbReference type="Proteomes" id="UP001050691"/>
    </source>
</evidence>
<organism evidence="1 2">
    <name type="scientific">Clathrus columnatus</name>
    <dbReference type="NCBI Taxonomy" id="1419009"/>
    <lineage>
        <taxon>Eukaryota</taxon>
        <taxon>Fungi</taxon>
        <taxon>Dikarya</taxon>
        <taxon>Basidiomycota</taxon>
        <taxon>Agaricomycotina</taxon>
        <taxon>Agaricomycetes</taxon>
        <taxon>Phallomycetidae</taxon>
        <taxon>Phallales</taxon>
        <taxon>Clathraceae</taxon>
        <taxon>Clathrus</taxon>
    </lineage>
</organism>
<evidence type="ECO:0000313" key="1">
    <source>
        <dbReference type="EMBL" id="GJJ11736.1"/>
    </source>
</evidence>
<sequence>MNNLKRLRIVILEMSHFVSDRNFNLGFGYFNESRAPGPNSLSLTVSKLPIPTTSECFLGLSTIIIKQGFLHPRDTNELISAHSLLYFVATCPRLQDFTFDNTDAFSWYEYNSDVYTLDAQQQQDPFCQLLKNTIMEVPKLRSLRVATLNPRLLLFHGQKSFQLMRILSLYWIADLDSFAKEMSAEFYDCDGRPQWNFPRLEKLKIYTPTDNFPLESFEKMIKARYAQSQGGDPPSAFREFVISGECSLKESFPRRIMLFHHCLMPDQTLREKRHTGAI</sequence>
<reference evidence="1" key="1">
    <citation type="submission" date="2021-10" db="EMBL/GenBank/DDBJ databases">
        <title>De novo Genome Assembly of Clathrus columnatus (Basidiomycota, Fungi) Using Illumina and Nanopore Sequence Data.</title>
        <authorList>
            <person name="Ogiso-Tanaka E."/>
            <person name="Itagaki H."/>
            <person name="Hosoya T."/>
            <person name="Hosaka K."/>
        </authorList>
    </citation>
    <scope>NUCLEOTIDE SEQUENCE</scope>
    <source>
        <strain evidence="1">MO-923</strain>
    </source>
</reference>
<keyword evidence="2" id="KW-1185">Reference proteome</keyword>